<evidence type="ECO:0000256" key="1">
    <source>
        <dbReference type="SAM" id="MobiDB-lite"/>
    </source>
</evidence>
<gene>
    <name evidence="2" type="ORF">SCLCIDRAFT_795519</name>
</gene>
<evidence type="ECO:0000313" key="3">
    <source>
        <dbReference type="Proteomes" id="UP000053989"/>
    </source>
</evidence>
<protein>
    <submittedName>
        <fullName evidence="2">Uncharacterized protein</fullName>
    </submittedName>
</protein>
<dbReference type="HOGENOM" id="CLU_2374036_0_0_1"/>
<proteinExistence type="predicted"/>
<evidence type="ECO:0000313" key="2">
    <source>
        <dbReference type="EMBL" id="KIM62580.1"/>
    </source>
</evidence>
<dbReference type="Proteomes" id="UP000053989">
    <property type="component" value="Unassembled WGS sequence"/>
</dbReference>
<dbReference type="EMBL" id="KN822041">
    <property type="protein sequence ID" value="KIM62580.1"/>
    <property type="molecule type" value="Genomic_DNA"/>
</dbReference>
<reference evidence="3" key="2">
    <citation type="submission" date="2015-01" db="EMBL/GenBank/DDBJ databases">
        <title>Evolutionary Origins and Diversification of the Mycorrhizal Mutualists.</title>
        <authorList>
            <consortium name="DOE Joint Genome Institute"/>
            <consortium name="Mycorrhizal Genomics Consortium"/>
            <person name="Kohler A."/>
            <person name="Kuo A."/>
            <person name="Nagy L.G."/>
            <person name="Floudas D."/>
            <person name="Copeland A."/>
            <person name="Barry K.W."/>
            <person name="Cichocki N."/>
            <person name="Veneault-Fourrey C."/>
            <person name="LaButti K."/>
            <person name="Lindquist E.A."/>
            <person name="Lipzen A."/>
            <person name="Lundell T."/>
            <person name="Morin E."/>
            <person name="Murat C."/>
            <person name="Riley R."/>
            <person name="Ohm R."/>
            <person name="Sun H."/>
            <person name="Tunlid A."/>
            <person name="Henrissat B."/>
            <person name="Grigoriev I.V."/>
            <person name="Hibbett D.S."/>
            <person name="Martin F."/>
        </authorList>
    </citation>
    <scope>NUCLEOTIDE SEQUENCE [LARGE SCALE GENOMIC DNA]</scope>
    <source>
        <strain evidence="3">Foug A</strain>
    </source>
</reference>
<feature type="compositionally biased region" description="Polar residues" evidence="1">
    <location>
        <begin position="81"/>
        <end position="95"/>
    </location>
</feature>
<feature type="region of interest" description="Disordered" evidence="1">
    <location>
        <begin position="66"/>
        <end position="95"/>
    </location>
</feature>
<dbReference type="InParanoid" id="A0A0C3DPN6"/>
<keyword evidence="3" id="KW-1185">Reference proteome</keyword>
<organism evidence="2 3">
    <name type="scientific">Scleroderma citrinum Foug A</name>
    <dbReference type="NCBI Taxonomy" id="1036808"/>
    <lineage>
        <taxon>Eukaryota</taxon>
        <taxon>Fungi</taxon>
        <taxon>Dikarya</taxon>
        <taxon>Basidiomycota</taxon>
        <taxon>Agaricomycotina</taxon>
        <taxon>Agaricomycetes</taxon>
        <taxon>Agaricomycetidae</taxon>
        <taxon>Boletales</taxon>
        <taxon>Sclerodermatineae</taxon>
        <taxon>Sclerodermataceae</taxon>
        <taxon>Scleroderma</taxon>
    </lineage>
</organism>
<accession>A0A0C3DPN6</accession>
<reference evidence="2 3" key="1">
    <citation type="submission" date="2014-04" db="EMBL/GenBank/DDBJ databases">
        <authorList>
            <consortium name="DOE Joint Genome Institute"/>
            <person name="Kuo A."/>
            <person name="Kohler A."/>
            <person name="Nagy L.G."/>
            <person name="Floudas D."/>
            <person name="Copeland A."/>
            <person name="Barry K.W."/>
            <person name="Cichocki N."/>
            <person name="Veneault-Fourrey C."/>
            <person name="LaButti K."/>
            <person name="Lindquist E.A."/>
            <person name="Lipzen A."/>
            <person name="Lundell T."/>
            <person name="Morin E."/>
            <person name="Murat C."/>
            <person name="Sun H."/>
            <person name="Tunlid A."/>
            <person name="Henrissat B."/>
            <person name="Grigoriev I.V."/>
            <person name="Hibbett D.S."/>
            <person name="Martin F."/>
            <person name="Nordberg H.P."/>
            <person name="Cantor M.N."/>
            <person name="Hua S.X."/>
        </authorList>
    </citation>
    <scope>NUCLEOTIDE SEQUENCE [LARGE SCALE GENOMIC DNA]</scope>
    <source>
        <strain evidence="2 3">Foug A</strain>
    </source>
</reference>
<sequence>MAAGSVNDTSWREDERHGVFEIPIEVPLRRRTRCRTSFAGHSKTRLLPRIVHAVVVNKRRHCNAHTQDQHTLSLHPLNEPSKYTQRSPLATCQIQ</sequence>
<name>A0A0C3DPN6_9AGAM</name>
<dbReference type="AlphaFoldDB" id="A0A0C3DPN6"/>